<dbReference type="AlphaFoldDB" id="A0A1I3YDB2"/>
<accession>A0A1I3YDB2</accession>
<gene>
    <name evidence="1" type="ORF">SAMN04488498_104363</name>
</gene>
<reference evidence="1 2" key="1">
    <citation type="submission" date="2016-10" db="EMBL/GenBank/DDBJ databases">
        <authorList>
            <person name="Varghese N."/>
            <person name="Submissions S."/>
        </authorList>
    </citation>
    <scope>NUCLEOTIDE SEQUENCE [LARGE SCALE GENOMIC DNA]</scope>
    <source>
        <strain evidence="1 2">DSM 21822</strain>
    </source>
</reference>
<dbReference type="GO" id="GO:0003677">
    <property type="term" value="F:DNA binding"/>
    <property type="evidence" value="ECO:0007669"/>
    <property type="project" value="InterPro"/>
</dbReference>
<name>A0A1I3YDB2_9HYPH</name>
<keyword evidence="2" id="KW-1185">Reference proteome</keyword>
<proteinExistence type="predicted"/>
<dbReference type="InterPro" id="IPR009679">
    <property type="entry name" value="Phage_186_CII-like"/>
</dbReference>
<evidence type="ECO:0008006" key="3">
    <source>
        <dbReference type="Google" id="ProtNLM"/>
    </source>
</evidence>
<dbReference type="Proteomes" id="UP000323300">
    <property type="component" value="Unassembled WGS sequence"/>
</dbReference>
<dbReference type="EMBL" id="FOSL01000004">
    <property type="protein sequence ID" value="SFK29858.1"/>
    <property type="molecule type" value="Genomic_DNA"/>
</dbReference>
<sequence>MKTRPTSDHDREKLKAATGRSIDRAGGGTLLAGQTRVEAAALSKYKAPHEDAAFMPIDVALDADMAAGSPVILSAMASILGYAVTPIESTTGKTTPALVGSLIRETGEVSAAVLEAMADGHLSPNERNAISKEIDEALAALWQLRAGIRVE</sequence>
<protein>
    <recommendedName>
        <fullName evidence="3">Phage regulatory protein CII (CP76)</fullName>
    </recommendedName>
</protein>
<evidence type="ECO:0000313" key="2">
    <source>
        <dbReference type="Proteomes" id="UP000323300"/>
    </source>
</evidence>
<dbReference type="OrthoDB" id="8386585at2"/>
<dbReference type="RefSeq" id="WP_149760027.1">
    <property type="nucleotide sequence ID" value="NZ_BSPE01000007.1"/>
</dbReference>
<evidence type="ECO:0000313" key="1">
    <source>
        <dbReference type="EMBL" id="SFK29858.1"/>
    </source>
</evidence>
<dbReference type="Pfam" id="PF06892">
    <property type="entry name" value="Phage_CP76"/>
    <property type="match status" value="1"/>
</dbReference>
<organism evidence="1 2">
    <name type="scientific">Neomesorhizobium albiziae</name>
    <dbReference type="NCBI Taxonomy" id="335020"/>
    <lineage>
        <taxon>Bacteria</taxon>
        <taxon>Pseudomonadati</taxon>
        <taxon>Pseudomonadota</taxon>
        <taxon>Alphaproteobacteria</taxon>
        <taxon>Hyphomicrobiales</taxon>
        <taxon>Phyllobacteriaceae</taxon>
        <taxon>Neomesorhizobium</taxon>
    </lineage>
</organism>